<dbReference type="STRING" id="7375.A0A0L0CH34"/>
<keyword evidence="2" id="KW-0012">Acyltransferase</keyword>
<dbReference type="Proteomes" id="UP000037069">
    <property type="component" value="Unassembled WGS sequence"/>
</dbReference>
<proteinExistence type="inferred from homology"/>
<dbReference type="PANTHER" id="PTHR45910:SF1">
    <property type="entry name" value="N-ALPHA-ACETYLTRANSFERASE 20"/>
    <property type="match status" value="1"/>
</dbReference>
<gene>
    <name evidence="4" type="ORF">FF38_03482</name>
</gene>
<protein>
    <recommendedName>
        <fullName evidence="6">N-acetyltransferase domain-containing protein</fullName>
    </recommendedName>
</protein>
<evidence type="ECO:0008006" key="6">
    <source>
        <dbReference type="Google" id="ProtNLM"/>
    </source>
</evidence>
<evidence type="ECO:0000256" key="2">
    <source>
        <dbReference type="ARBA" id="ARBA00023315"/>
    </source>
</evidence>
<organism evidence="4 5">
    <name type="scientific">Lucilia cuprina</name>
    <name type="common">Green bottle fly</name>
    <name type="synonym">Australian sheep blowfly</name>
    <dbReference type="NCBI Taxonomy" id="7375"/>
    <lineage>
        <taxon>Eukaryota</taxon>
        <taxon>Metazoa</taxon>
        <taxon>Ecdysozoa</taxon>
        <taxon>Arthropoda</taxon>
        <taxon>Hexapoda</taxon>
        <taxon>Insecta</taxon>
        <taxon>Pterygota</taxon>
        <taxon>Neoptera</taxon>
        <taxon>Endopterygota</taxon>
        <taxon>Diptera</taxon>
        <taxon>Brachycera</taxon>
        <taxon>Muscomorpha</taxon>
        <taxon>Oestroidea</taxon>
        <taxon>Calliphoridae</taxon>
        <taxon>Luciliinae</taxon>
        <taxon>Lucilia</taxon>
    </lineage>
</organism>
<dbReference type="OMA" id="WHSHISA"/>
<dbReference type="EMBL" id="JRES01000389">
    <property type="protein sequence ID" value="KNC31728.1"/>
    <property type="molecule type" value="Genomic_DNA"/>
</dbReference>
<name>A0A0L0CH34_LUCCU</name>
<evidence type="ECO:0000313" key="4">
    <source>
        <dbReference type="EMBL" id="KNC31728.1"/>
    </source>
</evidence>
<dbReference type="GO" id="GO:0031416">
    <property type="term" value="C:NatB complex"/>
    <property type="evidence" value="ECO:0007669"/>
    <property type="project" value="TreeGrafter"/>
</dbReference>
<comment type="similarity">
    <text evidence="3">Belongs to the acetyltransferase family. ARD1 subfamily.</text>
</comment>
<keyword evidence="1" id="KW-0808">Transferase</keyword>
<dbReference type="AlphaFoldDB" id="A0A0L0CH34"/>
<dbReference type="GO" id="GO:0004596">
    <property type="term" value="F:protein-N-terminal amino-acid acetyltransferase activity"/>
    <property type="evidence" value="ECO:0007669"/>
    <property type="project" value="TreeGrafter"/>
</dbReference>
<dbReference type="Gene3D" id="3.40.630.30">
    <property type="match status" value="1"/>
</dbReference>
<dbReference type="InterPro" id="IPR051646">
    <property type="entry name" value="NatB_acetyltransferase_subunit"/>
</dbReference>
<dbReference type="OrthoDB" id="10264728at2759"/>
<sequence>MASLTPLEATDLLEFNAINLDVLTENYDLEYYLLYFCKWPSLNFKVEDTNKHPIGYMLGKSEGLGFDWHSHISAVTVEKDYRRLGL</sequence>
<dbReference type="SUPFAM" id="SSF55729">
    <property type="entry name" value="Acyl-CoA N-acyltransferases (Nat)"/>
    <property type="match status" value="1"/>
</dbReference>
<reference evidence="4 5" key="1">
    <citation type="journal article" date="2015" name="Nat. Commun.">
        <title>Lucilia cuprina genome unlocks parasitic fly biology to underpin future interventions.</title>
        <authorList>
            <person name="Anstead C.A."/>
            <person name="Korhonen P.K."/>
            <person name="Young N.D."/>
            <person name="Hall R.S."/>
            <person name="Jex A.R."/>
            <person name="Murali S.C."/>
            <person name="Hughes D.S."/>
            <person name="Lee S.F."/>
            <person name="Perry T."/>
            <person name="Stroehlein A.J."/>
            <person name="Ansell B.R."/>
            <person name="Breugelmans B."/>
            <person name="Hofmann A."/>
            <person name="Qu J."/>
            <person name="Dugan S."/>
            <person name="Lee S.L."/>
            <person name="Chao H."/>
            <person name="Dinh H."/>
            <person name="Han Y."/>
            <person name="Doddapaneni H.V."/>
            <person name="Worley K.C."/>
            <person name="Muzny D.M."/>
            <person name="Ioannidis P."/>
            <person name="Waterhouse R.M."/>
            <person name="Zdobnov E.M."/>
            <person name="James P.J."/>
            <person name="Bagnall N.H."/>
            <person name="Kotze A.C."/>
            <person name="Gibbs R.A."/>
            <person name="Richards S."/>
            <person name="Batterham P."/>
            <person name="Gasser R.B."/>
        </authorList>
    </citation>
    <scope>NUCLEOTIDE SEQUENCE [LARGE SCALE GENOMIC DNA]</scope>
    <source>
        <strain evidence="4 5">LS</strain>
        <tissue evidence="4">Full body</tissue>
    </source>
</reference>
<evidence type="ECO:0000256" key="3">
    <source>
        <dbReference type="ARBA" id="ARBA00025786"/>
    </source>
</evidence>
<dbReference type="PANTHER" id="PTHR45910">
    <property type="entry name" value="N-ALPHA-ACETYLTRANSFERASE 20"/>
    <property type="match status" value="1"/>
</dbReference>
<dbReference type="InterPro" id="IPR016181">
    <property type="entry name" value="Acyl_CoA_acyltransferase"/>
</dbReference>
<evidence type="ECO:0000256" key="1">
    <source>
        <dbReference type="ARBA" id="ARBA00022679"/>
    </source>
</evidence>
<comment type="caution">
    <text evidence="4">The sequence shown here is derived from an EMBL/GenBank/DDBJ whole genome shotgun (WGS) entry which is preliminary data.</text>
</comment>
<keyword evidence="5" id="KW-1185">Reference proteome</keyword>
<evidence type="ECO:0000313" key="5">
    <source>
        <dbReference type="Proteomes" id="UP000037069"/>
    </source>
</evidence>
<accession>A0A0L0CH34</accession>
<feature type="non-terminal residue" evidence="4">
    <location>
        <position position="86"/>
    </location>
</feature>